<dbReference type="InterPro" id="IPR023214">
    <property type="entry name" value="HAD_sf"/>
</dbReference>
<sequence>MIRACLFDFWITLVEIDQLDIPTRKERFRDFLKVAKDIFDHCYDETATIADRLRERFAKEVTSRDFIQLLLKRLEIGDDPVDDLDRIYREAVLDLDLRLREGAKEVLNYLRSKYRIGLISNTSVGKVVRQLLKRFDIERYFDSIVLSDEIGIRKPEPYIFHYALRRLDTPPEQAVFIGDSPYLDVLGARRCGIYAIYLSRGEEYPPHLPRPDLIIDGLASLLDRL</sequence>
<keyword evidence="4" id="KW-0460">Magnesium</keyword>
<evidence type="ECO:0008006" key="7">
    <source>
        <dbReference type="Google" id="ProtNLM"/>
    </source>
</evidence>
<dbReference type="InterPro" id="IPR036412">
    <property type="entry name" value="HAD-like_sf"/>
</dbReference>
<evidence type="ECO:0000313" key="5">
    <source>
        <dbReference type="EMBL" id="RKX71434.1"/>
    </source>
</evidence>
<dbReference type="Gene3D" id="3.40.50.1000">
    <property type="entry name" value="HAD superfamily/HAD-like"/>
    <property type="match status" value="1"/>
</dbReference>
<dbReference type="SUPFAM" id="SSF56784">
    <property type="entry name" value="HAD-like"/>
    <property type="match status" value="1"/>
</dbReference>
<dbReference type="EMBL" id="QNBE01000009">
    <property type="protein sequence ID" value="RKX71434.1"/>
    <property type="molecule type" value="Genomic_DNA"/>
</dbReference>
<dbReference type="PANTHER" id="PTHR46470:SF2">
    <property type="entry name" value="GLYCERALDEHYDE 3-PHOSPHATE PHOSPHATASE"/>
    <property type="match status" value="1"/>
</dbReference>
<dbReference type="NCBIfam" id="TIGR01509">
    <property type="entry name" value="HAD-SF-IA-v3"/>
    <property type="match status" value="1"/>
</dbReference>
<dbReference type="Gene3D" id="1.10.150.400">
    <property type="match status" value="1"/>
</dbReference>
<evidence type="ECO:0000256" key="4">
    <source>
        <dbReference type="ARBA" id="ARBA00022842"/>
    </source>
</evidence>
<dbReference type="GO" id="GO:0046872">
    <property type="term" value="F:metal ion binding"/>
    <property type="evidence" value="ECO:0007669"/>
    <property type="project" value="UniProtKB-KW"/>
</dbReference>
<evidence type="ECO:0000256" key="3">
    <source>
        <dbReference type="ARBA" id="ARBA00022801"/>
    </source>
</evidence>
<proteinExistence type="predicted"/>
<evidence type="ECO:0000256" key="2">
    <source>
        <dbReference type="ARBA" id="ARBA00022723"/>
    </source>
</evidence>
<comment type="cofactor">
    <cofactor evidence="1">
        <name>Mg(2+)</name>
        <dbReference type="ChEBI" id="CHEBI:18420"/>
    </cofactor>
</comment>
<organism evidence="5 6">
    <name type="scientific">candidate division WOR-3 bacterium</name>
    <dbReference type="NCBI Taxonomy" id="2052148"/>
    <lineage>
        <taxon>Bacteria</taxon>
        <taxon>Bacteria division WOR-3</taxon>
    </lineage>
</organism>
<gene>
    <name evidence="5" type="ORF">DRP53_01635</name>
</gene>
<dbReference type="Pfam" id="PF00702">
    <property type="entry name" value="Hydrolase"/>
    <property type="match status" value="1"/>
</dbReference>
<evidence type="ECO:0000256" key="1">
    <source>
        <dbReference type="ARBA" id="ARBA00001946"/>
    </source>
</evidence>
<comment type="caution">
    <text evidence="5">The sequence shown here is derived from an EMBL/GenBank/DDBJ whole genome shotgun (WGS) entry which is preliminary data.</text>
</comment>
<evidence type="ECO:0000313" key="6">
    <source>
        <dbReference type="Proteomes" id="UP000268469"/>
    </source>
</evidence>
<accession>A0A660SKX2</accession>
<protein>
    <recommendedName>
        <fullName evidence="7">HAD family hydrolase</fullName>
    </recommendedName>
</protein>
<dbReference type="PANTHER" id="PTHR46470">
    <property type="entry name" value="N-ACYLNEURAMINATE-9-PHOSPHATASE"/>
    <property type="match status" value="1"/>
</dbReference>
<name>A0A660SKX2_UNCW3</name>
<keyword evidence="3" id="KW-0378">Hydrolase</keyword>
<dbReference type="SFLD" id="SFLDG01129">
    <property type="entry name" value="C1.5:_HAD__Beta-PGM__Phosphata"/>
    <property type="match status" value="1"/>
</dbReference>
<dbReference type="AlphaFoldDB" id="A0A660SKX2"/>
<dbReference type="NCBIfam" id="TIGR01549">
    <property type="entry name" value="HAD-SF-IA-v1"/>
    <property type="match status" value="1"/>
</dbReference>
<dbReference type="GO" id="GO:0016791">
    <property type="term" value="F:phosphatase activity"/>
    <property type="evidence" value="ECO:0007669"/>
    <property type="project" value="TreeGrafter"/>
</dbReference>
<dbReference type="InterPro" id="IPR051400">
    <property type="entry name" value="HAD-like_hydrolase"/>
</dbReference>
<dbReference type="Proteomes" id="UP000268469">
    <property type="component" value="Unassembled WGS sequence"/>
</dbReference>
<dbReference type="PRINTS" id="PR00413">
    <property type="entry name" value="HADHALOGNASE"/>
</dbReference>
<reference evidence="5 6" key="1">
    <citation type="submission" date="2018-06" db="EMBL/GenBank/DDBJ databases">
        <title>Extensive metabolic versatility and redundancy in microbially diverse, dynamic hydrothermal sediments.</title>
        <authorList>
            <person name="Dombrowski N."/>
            <person name="Teske A."/>
            <person name="Baker B.J."/>
        </authorList>
    </citation>
    <scope>NUCLEOTIDE SEQUENCE [LARGE SCALE GENOMIC DNA]</scope>
    <source>
        <strain evidence="5">B36_G15</strain>
    </source>
</reference>
<keyword evidence="2" id="KW-0479">Metal-binding</keyword>
<dbReference type="GO" id="GO:0044281">
    <property type="term" value="P:small molecule metabolic process"/>
    <property type="evidence" value="ECO:0007669"/>
    <property type="project" value="UniProtKB-ARBA"/>
</dbReference>
<dbReference type="SFLD" id="SFLDS00003">
    <property type="entry name" value="Haloacid_Dehalogenase"/>
    <property type="match status" value="1"/>
</dbReference>
<dbReference type="InterPro" id="IPR006439">
    <property type="entry name" value="HAD-SF_hydro_IA"/>
</dbReference>